<dbReference type="RefSeq" id="WP_125083414.1">
    <property type="nucleotide sequence ID" value="NZ_CP034248.1"/>
</dbReference>
<evidence type="ECO:0000313" key="3">
    <source>
        <dbReference type="Proteomes" id="UP000273145"/>
    </source>
</evidence>
<dbReference type="EMBL" id="CP034248">
    <property type="protein sequence ID" value="AZK47387.1"/>
    <property type="molecule type" value="Genomic_DNA"/>
</dbReference>
<dbReference type="AlphaFoldDB" id="A0A3S8RXF3"/>
<name>A0A3S8RXF3_9BACL</name>
<dbReference type="KEGG" id="plen:EIM92_15520"/>
<accession>A0A3S8RXF3</accession>
<keyword evidence="1" id="KW-0472">Membrane</keyword>
<keyword evidence="1" id="KW-0812">Transmembrane</keyword>
<sequence>MKIIDWAIIFVLLATPVLWILQLHTGDVREGHRLQVRYTTALHVAVQDAASALNLNELQQYETGYGSVKYMRTDKDQALSAFIQTLSINFGIVDDYLSQGTMMAYIPAIVIIEYDGYSAYAVDLSAEGSNMSKFSHRWRPKKPYVYMDEYGNSIAFTLDDAITAYESSTGQWYRGKMDELQQETNIPLLQDARTFDQVRRFTIINSIQDDLAGYMNRHNEHAMRLGVNYTFTLPTLSQEDWLNTLNDVGVLVFLQGIPVGSSYYNNYAFGGGRVVQNRPLIGGVDDITGLKYQYREMCTQRYRGEQIFANRRDAAAKGYYEIVCP</sequence>
<proteinExistence type="predicted"/>
<evidence type="ECO:0008006" key="4">
    <source>
        <dbReference type="Google" id="ProtNLM"/>
    </source>
</evidence>
<reference evidence="2 3" key="1">
    <citation type="submission" date="2018-11" db="EMBL/GenBank/DDBJ databases">
        <title>Genome sequencing of Paenibacillus lentus DSM25539(T).</title>
        <authorList>
            <person name="Kook J.-K."/>
            <person name="Park S.-N."/>
            <person name="Lim Y.K."/>
        </authorList>
    </citation>
    <scope>NUCLEOTIDE SEQUENCE [LARGE SCALE GENOMIC DNA]</scope>
    <source>
        <strain evidence="2 3">DSM 25539</strain>
    </source>
</reference>
<organism evidence="2 3">
    <name type="scientific">Paenibacillus lentus</name>
    <dbReference type="NCBI Taxonomy" id="1338368"/>
    <lineage>
        <taxon>Bacteria</taxon>
        <taxon>Bacillati</taxon>
        <taxon>Bacillota</taxon>
        <taxon>Bacilli</taxon>
        <taxon>Bacillales</taxon>
        <taxon>Paenibacillaceae</taxon>
        <taxon>Paenibacillus</taxon>
    </lineage>
</organism>
<evidence type="ECO:0000256" key="1">
    <source>
        <dbReference type="SAM" id="Phobius"/>
    </source>
</evidence>
<keyword evidence="3" id="KW-1185">Reference proteome</keyword>
<feature type="transmembrane region" description="Helical" evidence="1">
    <location>
        <begin position="6"/>
        <end position="23"/>
    </location>
</feature>
<protein>
    <recommendedName>
        <fullName evidence="4">F0F1-type ATP synthase</fullName>
    </recommendedName>
</protein>
<keyword evidence="1" id="KW-1133">Transmembrane helix</keyword>
<evidence type="ECO:0000313" key="2">
    <source>
        <dbReference type="EMBL" id="AZK47387.1"/>
    </source>
</evidence>
<dbReference type="OrthoDB" id="1985886at2"/>
<gene>
    <name evidence="2" type="ORF">EIM92_15520</name>
</gene>
<dbReference type="Proteomes" id="UP000273145">
    <property type="component" value="Chromosome"/>
</dbReference>